<protein>
    <submittedName>
        <fullName evidence="1">Uncharacterized protein</fullName>
    </submittedName>
</protein>
<reference evidence="1 2" key="1">
    <citation type="journal article" date="2023" name="Life. Sci Alliance">
        <title>Evolutionary insights into 3D genome organization and epigenetic landscape of Vigna mungo.</title>
        <authorList>
            <person name="Junaid A."/>
            <person name="Singh B."/>
            <person name="Bhatia S."/>
        </authorList>
    </citation>
    <scope>NUCLEOTIDE SEQUENCE [LARGE SCALE GENOMIC DNA]</scope>
    <source>
        <strain evidence="1">Urdbean</strain>
    </source>
</reference>
<dbReference type="EMBL" id="CP144693">
    <property type="protein sequence ID" value="WVY99915.1"/>
    <property type="molecule type" value="Genomic_DNA"/>
</dbReference>
<dbReference type="PANTHER" id="PTHR35304:SF10">
    <property type="entry name" value="TRANSMEMBRANE PROTEIN"/>
    <property type="match status" value="1"/>
</dbReference>
<name>A0AAQ3N065_VIGMU</name>
<dbReference type="Proteomes" id="UP001374535">
    <property type="component" value="Chromosome 8"/>
</dbReference>
<dbReference type="AlphaFoldDB" id="A0AAQ3N065"/>
<accession>A0AAQ3N065</accession>
<gene>
    <name evidence="1" type="ORF">V8G54_025985</name>
</gene>
<keyword evidence="2" id="KW-1185">Reference proteome</keyword>
<dbReference type="PANTHER" id="PTHR35304">
    <property type="entry name" value="OS05G0120300 PROTEIN-RELATED"/>
    <property type="match status" value="1"/>
</dbReference>
<evidence type="ECO:0000313" key="2">
    <source>
        <dbReference type="Proteomes" id="UP001374535"/>
    </source>
</evidence>
<evidence type="ECO:0000313" key="1">
    <source>
        <dbReference type="EMBL" id="WVY99915.1"/>
    </source>
</evidence>
<organism evidence="1 2">
    <name type="scientific">Vigna mungo</name>
    <name type="common">Black gram</name>
    <name type="synonym">Phaseolus mungo</name>
    <dbReference type="NCBI Taxonomy" id="3915"/>
    <lineage>
        <taxon>Eukaryota</taxon>
        <taxon>Viridiplantae</taxon>
        <taxon>Streptophyta</taxon>
        <taxon>Embryophyta</taxon>
        <taxon>Tracheophyta</taxon>
        <taxon>Spermatophyta</taxon>
        <taxon>Magnoliopsida</taxon>
        <taxon>eudicotyledons</taxon>
        <taxon>Gunneridae</taxon>
        <taxon>Pentapetalae</taxon>
        <taxon>rosids</taxon>
        <taxon>fabids</taxon>
        <taxon>Fabales</taxon>
        <taxon>Fabaceae</taxon>
        <taxon>Papilionoideae</taxon>
        <taxon>50 kb inversion clade</taxon>
        <taxon>NPAAA clade</taxon>
        <taxon>indigoferoid/millettioid clade</taxon>
        <taxon>Phaseoleae</taxon>
        <taxon>Vigna</taxon>
    </lineage>
</organism>
<proteinExistence type="predicted"/>
<sequence>MLQCSSVKTFPKPMASVFISDCVNKTRLPLRPTYLNLYKWPESDMEFVKTIRNPKSRTRDKAELLKSNVSVVSDVQTKEVDSFSCRQMYLRSYKFSKKKVGVTEKTLKCLNRLKEGVNCVSNKLKLKGKNKVLGRARDATYAAFSIFQTFLPCYAKVDVLHDF</sequence>